<evidence type="ECO:0000313" key="1">
    <source>
        <dbReference type="EMBL" id="KVI08335.1"/>
    </source>
</evidence>
<proteinExistence type="predicted"/>
<dbReference type="PANTHER" id="PTHR34569">
    <property type="entry name" value="EXPRESSED PROTEIN"/>
    <property type="match status" value="1"/>
</dbReference>
<dbReference type="Gramene" id="KVI08335">
    <property type="protein sequence ID" value="KVI08335"/>
    <property type="gene ID" value="Ccrd_013294"/>
</dbReference>
<dbReference type="PANTHER" id="PTHR34569:SF2">
    <property type="entry name" value="EXPRESSED PROTEIN"/>
    <property type="match status" value="1"/>
</dbReference>
<keyword evidence="2" id="KW-1185">Reference proteome</keyword>
<comment type="caution">
    <text evidence="1">The sequence shown here is derived from an EMBL/GenBank/DDBJ whole genome shotgun (WGS) entry which is preliminary data.</text>
</comment>
<sequence>MDDAKSPIPTLRRRNSIEASSALMVHTKDHHPSSTSTTTTTSNSSADFELLSLKPASYTSLRDILPSTPAVVQSPKVSSSAVRSGYEIPIRNRLVKQAAWAYLRPMSTSPDSGGSTIFHRLWNRFSDACLRLVTQIFDCLLQSTIQLRTTTSRL</sequence>
<dbReference type="AlphaFoldDB" id="A0A103YFX9"/>
<organism evidence="1 2">
    <name type="scientific">Cynara cardunculus var. scolymus</name>
    <name type="common">Globe artichoke</name>
    <name type="synonym">Cynara scolymus</name>
    <dbReference type="NCBI Taxonomy" id="59895"/>
    <lineage>
        <taxon>Eukaryota</taxon>
        <taxon>Viridiplantae</taxon>
        <taxon>Streptophyta</taxon>
        <taxon>Embryophyta</taxon>
        <taxon>Tracheophyta</taxon>
        <taxon>Spermatophyta</taxon>
        <taxon>Magnoliopsida</taxon>
        <taxon>eudicotyledons</taxon>
        <taxon>Gunneridae</taxon>
        <taxon>Pentapetalae</taxon>
        <taxon>asterids</taxon>
        <taxon>campanulids</taxon>
        <taxon>Asterales</taxon>
        <taxon>Asteraceae</taxon>
        <taxon>Carduoideae</taxon>
        <taxon>Cardueae</taxon>
        <taxon>Carduinae</taxon>
        <taxon>Cynara</taxon>
    </lineage>
</organism>
<dbReference type="EMBL" id="LEKV01001138">
    <property type="protein sequence ID" value="KVI08335.1"/>
    <property type="molecule type" value="Genomic_DNA"/>
</dbReference>
<protein>
    <submittedName>
        <fullName evidence="1">Uncharacterized protein</fullName>
    </submittedName>
</protein>
<name>A0A103YFX9_CYNCS</name>
<dbReference type="OMA" id="MEAENLM"/>
<gene>
    <name evidence="1" type="ORF">Ccrd_013294</name>
</gene>
<reference evidence="1 2" key="1">
    <citation type="journal article" date="2016" name="Sci. Rep.">
        <title>The genome sequence of the outbreeding globe artichoke constructed de novo incorporating a phase-aware low-pass sequencing strategy of F1 progeny.</title>
        <authorList>
            <person name="Scaglione D."/>
            <person name="Reyes-Chin-Wo S."/>
            <person name="Acquadro A."/>
            <person name="Froenicke L."/>
            <person name="Portis E."/>
            <person name="Beitel C."/>
            <person name="Tirone M."/>
            <person name="Mauro R."/>
            <person name="Lo Monaco A."/>
            <person name="Mauromicale G."/>
            <person name="Faccioli P."/>
            <person name="Cattivelli L."/>
            <person name="Rieseberg L."/>
            <person name="Michelmore R."/>
            <person name="Lanteri S."/>
        </authorList>
    </citation>
    <scope>NUCLEOTIDE SEQUENCE [LARGE SCALE GENOMIC DNA]</scope>
    <source>
        <strain evidence="1">2C</strain>
    </source>
</reference>
<dbReference type="Proteomes" id="UP000243975">
    <property type="component" value="Unassembled WGS sequence"/>
</dbReference>
<accession>A0A103YFX9</accession>
<evidence type="ECO:0000313" key="2">
    <source>
        <dbReference type="Proteomes" id="UP000243975"/>
    </source>
</evidence>